<dbReference type="InterPro" id="IPR003140">
    <property type="entry name" value="PLipase/COase/thioEstase"/>
</dbReference>
<dbReference type="GO" id="GO:0016787">
    <property type="term" value="F:hydrolase activity"/>
    <property type="evidence" value="ECO:0007669"/>
    <property type="project" value="UniProtKB-KW"/>
</dbReference>
<dbReference type="RefSeq" id="WP_125664716.1">
    <property type="nucleotide sequence ID" value="NZ_AP019308.1"/>
</dbReference>
<keyword evidence="2" id="KW-0378">Hydrolase</keyword>
<dbReference type="Gene3D" id="3.40.50.1820">
    <property type="entry name" value="alpha/beta hydrolase"/>
    <property type="match status" value="1"/>
</dbReference>
<evidence type="ECO:0000256" key="2">
    <source>
        <dbReference type="ARBA" id="ARBA00022801"/>
    </source>
</evidence>
<sequence>MTPFYEYDIHLPAQLDPNRKYPVIFTLHGKGSNERNMYDLVEPLSDEFIIIGIRGDLTLGAGYQYYELKSLGNPIRETFDKAIHELQSFIKYATDQYPIDSSRRYLLGFSQGAILSLTLALTMGVQLKGIAALNGYIPDFVKTEYPLMILEQVSVFISHGEYDSVFPIRIGNETAAYMKQRTPLFSYVTYLSDHGVSADNQRDLLQWLAQDAGI</sequence>
<dbReference type="SUPFAM" id="SSF53474">
    <property type="entry name" value="alpha/beta-Hydrolases"/>
    <property type="match status" value="1"/>
</dbReference>
<accession>A0A3G9IZY4</accession>
<dbReference type="PANTHER" id="PTHR10655">
    <property type="entry name" value="LYSOPHOSPHOLIPASE-RELATED"/>
    <property type="match status" value="1"/>
</dbReference>
<dbReference type="Pfam" id="PF02230">
    <property type="entry name" value="Abhydrolase_2"/>
    <property type="match status" value="1"/>
</dbReference>
<reference evidence="3 4" key="1">
    <citation type="submission" date="2018-11" db="EMBL/GenBank/DDBJ databases">
        <title>Complete genome sequence of Paenibacillus baekrokdamisoli strain KCTC 33723.</title>
        <authorList>
            <person name="Kang S.W."/>
            <person name="Lee K.C."/>
            <person name="Kim K.K."/>
            <person name="Kim J.S."/>
            <person name="Kim D.S."/>
            <person name="Ko S.H."/>
            <person name="Yang S.H."/>
            <person name="Lee J.S."/>
        </authorList>
    </citation>
    <scope>NUCLEOTIDE SEQUENCE [LARGE SCALE GENOMIC DNA]</scope>
    <source>
        <strain evidence="3 4">KCTC 33723</strain>
    </source>
</reference>
<gene>
    <name evidence="3" type="ORF">Back11_58250</name>
</gene>
<evidence type="ECO:0000313" key="3">
    <source>
        <dbReference type="EMBL" id="BBH24480.1"/>
    </source>
</evidence>
<dbReference type="InterPro" id="IPR029058">
    <property type="entry name" value="AB_hydrolase_fold"/>
</dbReference>
<evidence type="ECO:0000313" key="4">
    <source>
        <dbReference type="Proteomes" id="UP000275368"/>
    </source>
</evidence>
<keyword evidence="4" id="KW-1185">Reference proteome</keyword>
<comment type="similarity">
    <text evidence="1">Belongs to the AB hydrolase superfamily. AB hydrolase 2 family.</text>
</comment>
<dbReference type="Proteomes" id="UP000275368">
    <property type="component" value="Chromosome"/>
</dbReference>
<dbReference type="AlphaFoldDB" id="A0A3G9IZY4"/>
<evidence type="ECO:0000256" key="1">
    <source>
        <dbReference type="ARBA" id="ARBA00006499"/>
    </source>
</evidence>
<name>A0A3G9IZY4_9BACL</name>
<dbReference type="OrthoDB" id="9795555at2"/>
<organism evidence="3 4">
    <name type="scientific">Paenibacillus baekrokdamisoli</name>
    <dbReference type="NCBI Taxonomy" id="1712516"/>
    <lineage>
        <taxon>Bacteria</taxon>
        <taxon>Bacillati</taxon>
        <taxon>Bacillota</taxon>
        <taxon>Bacilli</taxon>
        <taxon>Bacillales</taxon>
        <taxon>Paenibacillaceae</taxon>
        <taxon>Paenibacillus</taxon>
    </lineage>
</organism>
<dbReference type="PANTHER" id="PTHR10655:SF17">
    <property type="entry name" value="LYSOPHOSPHOLIPASE-LIKE PROTEIN 1"/>
    <property type="match status" value="1"/>
</dbReference>
<proteinExistence type="inferred from homology"/>
<dbReference type="KEGG" id="pbk:Back11_58250"/>
<dbReference type="EMBL" id="AP019308">
    <property type="protein sequence ID" value="BBH24480.1"/>
    <property type="molecule type" value="Genomic_DNA"/>
</dbReference>
<protein>
    <submittedName>
        <fullName evidence="3">Phospholipase/carboxylesterase</fullName>
    </submittedName>
</protein>
<dbReference type="InterPro" id="IPR050565">
    <property type="entry name" value="LYPA1-2/EST-like"/>
</dbReference>